<dbReference type="Gene3D" id="1.10.10.10">
    <property type="entry name" value="Winged helix-like DNA-binding domain superfamily/Winged helix DNA-binding domain"/>
    <property type="match status" value="1"/>
</dbReference>
<dbReference type="Proteomes" id="UP001596067">
    <property type="component" value="Unassembled WGS sequence"/>
</dbReference>
<dbReference type="CDD" id="cd07377">
    <property type="entry name" value="WHTH_GntR"/>
    <property type="match status" value="1"/>
</dbReference>
<evidence type="ECO:0000256" key="4">
    <source>
        <dbReference type="ARBA" id="ARBA00023125"/>
    </source>
</evidence>
<dbReference type="CDD" id="cd00609">
    <property type="entry name" value="AAT_like"/>
    <property type="match status" value="1"/>
</dbReference>
<feature type="domain" description="HTH gntR-type" evidence="7">
    <location>
        <begin position="57"/>
        <end position="125"/>
    </location>
</feature>
<keyword evidence="2" id="KW-0663">Pyridoxal phosphate</keyword>
<comment type="similarity">
    <text evidence="1">In the C-terminal section; belongs to the class-I pyridoxal-phosphate-dependent aminotransferase family.</text>
</comment>
<dbReference type="Gene3D" id="3.40.640.10">
    <property type="entry name" value="Type I PLP-dependent aspartate aminotransferase-like (Major domain)"/>
    <property type="match status" value="1"/>
</dbReference>
<name>A0ABW1F0W1_9ACTN</name>
<accession>A0ABW1F0W1</accession>
<dbReference type="RefSeq" id="WP_380235924.1">
    <property type="nucleotide sequence ID" value="NZ_BAAAVH010000031.1"/>
</dbReference>
<evidence type="ECO:0000313" key="9">
    <source>
        <dbReference type="Proteomes" id="UP001596067"/>
    </source>
</evidence>
<evidence type="ECO:0000256" key="5">
    <source>
        <dbReference type="ARBA" id="ARBA00023163"/>
    </source>
</evidence>
<dbReference type="PANTHER" id="PTHR46577:SF1">
    <property type="entry name" value="HTH-TYPE TRANSCRIPTIONAL REGULATORY PROTEIN GABR"/>
    <property type="match status" value="1"/>
</dbReference>
<dbReference type="InterPro" id="IPR004839">
    <property type="entry name" value="Aminotransferase_I/II_large"/>
</dbReference>
<protein>
    <submittedName>
        <fullName evidence="8">PLP-dependent aminotransferase family protein</fullName>
    </submittedName>
</protein>
<evidence type="ECO:0000256" key="1">
    <source>
        <dbReference type="ARBA" id="ARBA00005384"/>
    </source>
</evidence>
<evidence type="ECO:0000256" key="3">
    <source>
        <dbReference type="ARBA" id="ARBA00023015"/>
    </source>
</evidence>
<evidence type="ECO:0000256" key="2">
    <source>
        <dbReference type="ARBA" id="ARBA00022898"/>
    </source>
</evidence>
<keyword evidence="5" id="KW-0804">Transcription</keyword>
<sequence>MNRSNETPADRSKGHAAPIAAAADATATAATATAEDVTSGPAGTDFLQLDPAAAPPGGLADWLATRLRAAIADGRLPTGSRLPATRVLAAELRVSRGVVTDAYRRLTEEGQIAGRGRGGTVVLAAPAPPPRPLAPPAPVPPAPFGTAPAPESFDVLRAAPARINLAPGVPDLAAFPRTAWLRAERAVLDDLPAQEFGYGDPRGTPALRRAVAHWLARNRGIRADPDEVLIVAGAAQALTLLGQVLARDGITEVAVEDPGSLGTRQHLGHWLTATPPVPVDAEGIRVDALRATGAPAVLLTPAHQFPTGVVLGGGRRRELLRWAGEGGLVLEDDYDAEHRYDRPPVPALRAVHPEQVCYTGSVSKLLAPALRTGWLLTPTRYREAVLSAKRFADLGNAALPQLVLARLMETGELDRHLRLLRPRHRRRRDAMIAAIDAHMPGAVVHGAAAGLHLMVTFPAGVDCSDTELATAALAHGVKVQPLSWHARLPHPPGLVLGYAAGSAGEITEGIAILGRLLRRIG</sequence>
<keyword evidence="8" id="KW-0032">Aminotransferase</keyword>
<keyword evidence="3" id="KW-0805">Transcription regulation</keyword>
<dbReference type="InterPro" id="IPR036390">
    <property type="entry name" value="WH_DNA-bd_sf"/>
</dbReference>
<dbReference type="PROSITE" id="PS50949">
    <property type="entry name" value="HTH_GNTR"/>
    <property type="match status" value="1"/>
</dbReference>
<evidence type="ECO:0000313" key="8">
    <source>
        <dbReference type="EMBL" id="MFC5888016.1"/>
    </source>
</evidence>
<dbReference type="SUPFAM" id="SSF46785">
    <property type="entry name" value="Winged helix' DNA-binding domain"/>
    <property type="match status" value="1"/>
</dbReference>
<keyword evidence="9" id="KW-1185">Reference proteome</keyword>
<dbReference type="InterPro" id="IPR015424">
    <property type="entry name" value="PyrdxlP-dep_Trfase"/>
</dbReference>
<dbReference type="SUPFAM" id="SSF53383">
    <property type="entry name" value="PLP-dependent transferases"/>
    <property type="match status" value="1"/>
</dbReference>
<keyword evidence="8" id="KW-0808">Transferase</keyword>
<feature type="region of interest" description="Disordered" evidence="6">
    <location>
        <begin position="1"/>
        <end position="21"/>
    </location>
</feature>
<dbReference type="PANTHER" id="PTHR46577">
    <property type="entry name" value="HTH-TYPE TRANSCRIPTIONAL REGULATORY PROTEIN GABR"/>
    <property type="match status" value="1"/>
</dbReference>
<evidence type="ECO:0000256" key="6">
    <source>
        <dbReference type="SAM" id="MobiDB-lite"/>
    </source>
</evidence>
<dbReference type="InterPro" id="IPR051446">
    <property type="entry name" value="HTH_trans_reg/aminotransferase"/>
</dbReference>
<dbReference type="InterPro" id="IPR015421">
    <property type="entry name" value="PyrdxlP-dep_Trfase_major"/>
</dbReference>
<evidence type="ECO:0000259" key="7">
    <source>
        <dbReference type="PROSITE" id="PS50949"/>
    </source>
</evidence>
<reference evidence="9" key="1">
    <citation type="journal article" date="2019" name="Int. J. Syst. Evol. Microbiol.">
        <title>The Global Catalogue of Microorganisms (GCM) 10K type strain sequencing project: providing services to taxonomists for standard genome sequencing and annotation.</title>
        <authorList>
            <consortium name="The Broad Institute Genomics Platform"/>
            <consortium name="The Broad Institute Genome Sequencing Center for Infectious Disease"/>
            <person name="Wu L."/>
            <person name="Ma J."/>
        </authorList>
    </citation>
    <scope>NUCLEOTIDE SEQUENCE [LARGE SCALE GENOMIC DNA]</scope>
    <source>
        <strain evidence="9">CGMCC 4.1469</strain>
    </source>
</reference>
<keyword evidence="4" id="KW-0238">DNA-binding</keyword>
<proteinExistence type="inferred from homology"/>
<dbReference type="InterPro" id="IPR036388">
    <property type="entry name" value="WH-like_DNA-bd_sf"/>
</dbReference>
<dbReference type="Pfam" id="PF00155">
    <property type="entry name" value="Aminotran_1_2"/>
    <property type="match status" value="1"/>
</dbReference>
<organism evidence="8 9">
    <name type="scientific">Kitasatospora aburaviensis</name>
    <dbReference type="NCBI Taxonomy" id="67265"/>
    <lineage>
        <taxon>Bacteria</taxon>
        <taxon>Bacillati</taxon>
        <taxon>Actinomycetota</taxon>
        <taxon>Actinomycetes</taxon>
        <taxon>Kitasatosporales</taxon>
        <taxon>Streptomycetaceae</taxon>
        <taxon>Kitasatospora</taxon>
    </lineage>
</organism>
<dbReference type="InterPro" id="IPR000524">
    <property type="entry name" value="Tscrpt_reg_HTH_GntR"/>
</dbReference>
<dbReference type="Pfam" id="PF00392">
    <property type="entry name" value="GntR"/>
    <property type="match status" value="1"/>
</dbReference>
<dbReference type="GO" id="GO:0008483">
    <property type="term" value="F:transaminase activity"/>
    <property type="evidence" value="ECO:0007669"/>
    <property type="project" value="UniProtKB-KW"/>
</dbReference>
<dbReference type="EMBL" id="JBHSOD010000034">
    <property type="protein sequence ID" value="MFC5888016.1"/>
    <property type="molecule type" value="Genomic_DNA"/>
</dbReference>
<comment type="caution">
    <text evidence="8">The sequence shown here is derived from an EMBL/GenBank/DDBJ whole genome shotgun (WGS) entry which is preliminary data.</text>
</comment>
<gene>
    <name evidence="8" type="ORF">ACFP0N_23900</name>
</gene>
<dbReference type="SMART" id="SM00345">
    <property type="entry name" value="HTH_GNTR"/>
    <property type="match status" value="1"/>
</dbReference>